<comment type="caution">
    <text evidence="2">The sequence shown here is derived from an EMBL/GenBank/DDBJ whole genome shotgun (WGS) entry which is preliminary data.</text>
</comment>
<dbReference type="InterPro" id="IPR036895">
    <property type="entry name" value="Uracil-DNA_glycosylase-like_sf"/>
</dbReference>
<reference evidence="2 3" key="1">
    <citation type="submission" date="2024-03" db="EMBL/GenBank/DDBJ databases">
        <title>Mouse gut bacterial collection (mGBC) of GemPharmatech.</title>
        <authorList>
            <person name="He Y."/>
            <person name="Dong L."/>
            <person name="Wu D."/>
            <person name="Gao X."/>
            <person name="Lin Z."/>
        </authorList>
    </citation>
    <scope>NUCLEOTIDE SEQUENCE [LARGE SCALE GENOMIC DNA]</scope>
    <source>
        <strain evidence="2 3">15-30</strain>
    </source>
</reference>
<dbReference type="Proteomes" id="UP001565236">
    <property type="component" value="Unassembled WGS sequence"/>
</dbReference>
<feature type="domain" description="Uracil-DNA glycosylase-like" evidence="1">
    <location>
        <begin position="31"/>
        <end position="188"/>
    </location>
</feature>
<accession>A0ABV4DT55</accession>
<dbReference type="InterPro" id="IPR047124">
    <property type="entry name" value="HI_0220.2"/>
</dbReference>
<evidence type="ECO:0000313" key="2">
    <source>
        <dbReference type="EMBL" id="MEY8662927.1"/>
    </source>
</evidence>
<protein>
    <submittedName>
        <fullName evidence="2">Uracil-DNA glycosylase family protein</fullName>
    </submittedName>
</protein>
<gene>
    <name evidence="2" type="ORF">AALT52_08505</name>
</gene>
<evidence type="ECO:0000313" key="3">
    <source>
        <dbReference type="Proteomes" id="UP001565236"/>
    </source>
</evidence>
<evidence type="ECO:0000259" key="1">
    <source>
        <dbReference type="SMART" id="SM00986"/>
    </source>
</evidence>
<dbReference type="InterPro" id="IPR005122">
    <property type="entry name" value="Uracil-DNA_glycosylase-like"/>
</dbReference>
<dbReference type="CDD" id="cd10033">
    <property type="entry name" value="UDG_like"/>
    <property type="match status" value="1"/>
</dbReference>
<keyword evidence="3" id="KW-1185">Reference proteome</keyword>
<dbReference type="PANTHER" id="PTHR42160">
    <property type="entry name" value="URACIL-DNA GLYCOSYLASE SUPERFAMILY PROTEIN"/>
    <property type="match status" value="1"/>
</dbReference>
<dbReference type="SMART" id="SM00987">
    <property type="entry name" value="UreE_C"/>
    <property type="match status" value="1"/>
</dbReference>
<dbReference type="PANTHER" id="PTHR42160:SF1">
    <property type="entry name" value="URACIL-DNA GLYCOSYLASE SUPERFAMILY PROTEIN"/>
    <property type="match status" value="1"/>
</dbReference>
<proteinExistence type="predicted"/>
<dbReference type="SUPFAM" id="SSF52141">
    <property type="entry name" value="Uracil-DNA glycosylase-like"/>
    <property type="match status" value="1"/>
</dbReference>
<dbReference type="Pfam" id="PF03167">
    <property type="entry name" value="UDG"/>
    <property type="match status" value="1"/>
</dbReference>
<dbReference type="EMBL" id="JBCLUF010000034">
    <property type="protein sequence ID" value="MEY8662927.1"/>
    <property type="molecule type" value="Genomic_DNA"/>
</dbReference>
<dbReference type="SMART" id="SM00986">
    <property type="entry name" value="UDG"/>
    <property type="match status" value="1"/>
</dbReference>
<dbReference type="Gene3D" id="3.40.470.10">
    <property type="entry name" value="Uracil-DNA glycosylase-like domain"/>
    <property type="match status" value="1"/>
</dbReference>
<sequence>MSTKEELQKIFEEIKADPENAKYTEQGIDPLYEITPEAKILIVGQAPGKRAQDTRIFWNDPSGDNLRQWMGVDRDTFYNSKKFAILPMDFYYPGKGRSGDLPPRKDFAAKWHKRLLQYAPKIELTLLVGSYATKHYLGLKSQAKLTDIVRDYKAYLPEYFPLVHPSPRNKIWQSKNPWFQAEVLPDLKERVHKILED</sequence>
<name>A0ABV4DT55_9LACO</name>
<dbReference type="RefSeq" id="WP_369942844.1">
    <property type="nucleotide sequence ID" value="NZ_JBCLUF010000034.1"/>
</dbReference>
<organism evidence="2 3">
    <name type="scientific">Ligilactobacillus faecis</name>
    <dbReference type="NCBI Taxonomy" id="762833"/>
    <lineage>
        <taxon>Bacteria</taxon>
        <taxon>Bacillati</taxon>
        <taxon>Bacillota</taxon>
        <taxon>Bacilli</taxon>
        <taxon>Lactobacillales</taxon>
        <taxon>Lactobacillaceae</taxon>
        <taxon>Ligilactobacillus</taxon>
    </lineage>
</organism>